<comment type="caution">
    <text evidence="2">The sequence shown here is derived from an EMBL/GenBank/DDBJ whole genome shotgun (WGS) entry which is preliminary data.</text>
</comment>
<evidence type="ECO:0000313" key="3">
    <source>
        <dbReference type="Proteomes" id="UP000797356"/>
    </source>
</evidence>
<reference evidence="2" key="1">
    <citation type="journal article" date="2017" name="Gigascience">
        <title>The genome draft of coconut (Cocos nucifera).</title>
        <authorList>
            <person name="Xiao Y."/>
            <person name="Xu P."/>
            <person name="Fan H."/>
            <person name="Baudouin L."/>
            <person name="Xia W."/>
            <person name="Bocs S."/>
            <person name="Xu J."/>
            <person name="Li Q."/>
            <person name="Guo A."/>
            <person name="Zhou L."/>
            <person name="Li J."/>
            <person name="Wu Y."/>
            <person name="Ma Z."/>
            <person name="Armero A."/>
            <person name="Issali A.E."/>
            <person name="Liu N."/>
            <person name="Peng M."/>
            <person name="Yang Y."/>
        </authorList>
    </citation>
    <scope>NUCLEOTIDE SEQUENCE</scope>
    <source>
        <tissue evidence="2">Spear leaf of Hainan Tall coconut</tissue>
    </source>
</reference>
<accession>A0A8K0HXP3</accession>
<keyword evidence="3" id="KW-1185">Reference proteome</keyword>
<sequence length="98" mass="10235">MELADEMPIAFSGVDEVEEEVEQEVEEEVEEEIEEQEEEGSRGGDGELEEGGGEEGGGGGAESPGRGIEMVDSAGEEIKQLDSSSSSSGLVAKPKGFL</sequence>
<proteinExistence type="predicted"/>
<protein>
    <submittedName>
        <fullName evidence="2">Putative heterogeneous nuclear ribonucleoprotein 1</fullName>
    </submittedName>
</protein>
<dbReference type="EMBL" id="CM017873">
    <property type="protein sequence ID" value="KAG1330173.1"/>
    <property type="molecule type" value="Genomic_DNA"/>
</dbReference>
<feature type="region of interest" description="Disordered" evidence="1">
    <location>
        <begin position="1"/>
        <end position="98"/>
    </location>
</feature>
<organism evidence="2 3">
    <name type="scientific">Cocos nucifera</name>
    <name type="common">Coconut palm</name>
    <dbReference type="NCBI Taxonomy" id="13894"/>
    <lineage>
        <taxon>Eukaryota</taxon>
        <taxon>Viridiplantae</taxon>
        <taxon>Streptophyta</taxon>
        <taxon>Embryophyta</taxon>
        <taxon>Tracheophyta</taxon>
        <taxon>Spermatophyta</taxon>
        <taxon>Magnoliopsida</taxon>
        <taxon>Liliopsida</taxon>
        <taxon>Arecaceae</taxon>
        <taxon>Arecoideae</taxon>
        <taxon>Cocoseae</taxon>
        <taxon>Attaleinae</taxon>
        <taxon>Cocos</taxon>
    </lineage>
</organism>
<dbReference type="GO" id="GO:1990904">
    <property type="term" value="C:ribonucleoprotein complex"/>
    <property type="evidence" value="ECO:0007669"/>
    <property type="project" value="UniProtKB-KW"/>
</dbReference>
<reference evidence="2" key="2">
    <citation type="submission" date="2019-07" db="EMBL/GenBank/DDBJ databases">
        <authorList>
            <person name="Yang Y."/>
            <person name="Bocs S."/>
            <person name="Baudouin L."/>
        </authorList>
    </citation>
    <scope>NUCLEOTIDE SEQUENCE</scope>
    <source>
        <tissue evidence="2">Spear leaf of Hainan Tall coconut</tissue>
    </source>
</reference>
<name>A0A8K0HXP3_COCNU</name>
<evidence type="ECO:0000256" key="1">
    <source>
        <dbReference type="SAM" id="MobiDB-lite"/>
    </source>
</evidence>
<gene>
    <name evidence="2" type="ORF">COCNU_02G001410</name>
</gene>
<dbReference type="Proteomes" id="UP000797356">
    <property type="component" value="Chromosome 2"/>
</dbReference>
<dbReference type="AlphaFoldDB" id="A0A8K0HXP3"/>
<keyword evidence="2" id="KW-0687">Ribonucleoprotein</keyword>
<feature type="compositionally biased region" description="Acidic residues" evidence="1">
    <location>
        <begin position="15"/>
        <end position="38"/>
    </location>
</feature>
<evidence type="ECO:0000313" key="2">
    <source>
        <dbReference type="EMBL" id="KAG1330173.1"/>
    </source>
</evidence>